<comment type="function">
    <text evidence="1 13">Required for replicative DNA synthesis. This DNA polymerase also exhibits 3' to 5' exonuclease activity.</text>
</comment>
<evidence type="ECO:0000256" key="6">
    <source>
        <dbReference type="ARBA" id="ARBA00022705"/>
    </source>
</evidence>
<keyword evidence="5 13" id="KW-0548">Nucleotidyltransferase</keyword>
<feature type="domain" description="Polymerase/histidinol phosphatase N-terminal" evidence="15">
    <location>
        <begin position="341"/>
        <end position="408"/>
    </location>
</feature>
<evidence type="ECO:0000256" key="13">
    <source>
        <dbReference type="HAMAP-Rule" id="MF_00356"/>
    </source>
</evidence>
<dbReference type="InterPro" id="IPR011708">
    <property type="entry name" value="DNA_pol3_alpha_NTPase_dom"/>
</dbReference>
<dbReference type="CDD" id="cd07435">
    <property type="entry name" value="PHP_PolIIIA_POLC"/>
    <property type="match status" value="1"/>
</dbReference>
<dbReference type="InterPro" id="IPR006308">
    <property type="entry name" value="Pol_III_a_PolC-type_gram_pos"/>
</dbReference>
<dbReference type="PANTHER" id="PTHR32294:SF5">
    <property type="entry name" value="DNA POLYMERASE III POLC-TYPE"/>
    <property type="match status" value="1"/>
</dbReference>
<evidence type="ECO:0000256" key="2">
    <source>
        <dbReference type="ARBA" id="ARBA00004496"/>
    </source>
</evidence>
<keyword evidence="10 13" id="KW-0239">DNA-directed DNA polymerase</keyword>
<comment type="catalytic activity">
    <reaction evidence="12 13">
        <text>DNA(n) + a 2'-deoxyribonucleoside 5'-triphosphate = DNA(n+1) + diphosphate</text>
        <dbReference type="Rhea" id="RHEA:22508"/>
        <dbReference type="Rhea" id="RHEA-COMP:17339"/>
        <dbReference type="Rhea" id="RHEA-COMP:17340"/>
        <dbReference type="ChEBI" id="CHEBI:33019"/>
        <dbReference type="ChEBI" id="CHEBI:61560"/>
        <dbReference type="ChEBI" id="CHEBI:173112"/>
        <dbReference type="EC" id="2.7.7.7"/>
    </reaction>
</comment>
<dbReference type="HAMAP" id="MF_00356">
    <property type="entry name" value="DNApol_PolC"/>
    <property type="match status" value="1"/>
</dbReference>
<dbReference type="InterPro" id="IPR004013">
    <property type="entry name" value="PHP_dom"/>
</dbReference>
<dbReference type="SMART" id="SM00481">
    <property type="entry name" value="POLIIIAc"/>
    <property type="match status" value="1"/>
</dbReference>
<evidence type="ECO:0000256" key="9">
    <source>
        <dbReference type="ARBA" id="ARBA00022839"/>
    </source>
</evidence>
<dbReference type="InterPro" id="IPR003141">
    <property type="entry name" value="Pol/His_phosphatase_N"/>
</dbReference>
<dbReference type="NCBIfam" id="TIGR00573">
    <property type="entry name" value="dnaq"/>
    <property type="match status" value="1"/>
</dbReference>
<proteinExistence type="inferred from homology"/>
<keyword evidence="17" id="KW-1185">Reference proteome</keyword>
<dbReference type="CDD" id="cd04484">
    <property type="entry name" value="polC_OBF"/>
    <property type="match status" value="1"/>
</dbReference>
<evidence type="ECO:0000259" key="15">
    <source>
        <dbReference type="SMART" id="SM00481"/>
    </source>
</evidence>
<name>A0ABN7TQ36_9BACL</name>
<evidence type="ECO:0000256" key="5">
    <source>
        <dbReference type="ARBA" id="ARBA00022695"/>
    </source>
</evidence>
<accession>A0ABN7TQ36</accession>
<dbReference type="Pfam" id="PF17657">
    <property type="entry name" value="DNA_pol3_finger"/>
    <property type="match status" value="1"/>
</dbReference>
<dbReference type="Pfam" id="PF00929">
    <property type="entry name" value="RNase_T"/>
    <property type="match status" value="1"/>
</dbReference>
<dbReference type="RefSeq" id="WP_218099875.1">
    <property type="nucleotide sequence ID" value="NZ_CAJVCE010000009.1"/>
</dbReference>
<keyword evidence="3 13" id="KW-0963">Cytoplasm</keyword>
<reference evidence="16 17" key="1">
    <citation type="submission" date="2021-06" db="EMBL/GenBank/DDBJ databases">
        <authorList>
            <person name="Criscuolo A."/>
        </authorList>
    </citation>
    <scope>NUCLEOTIDE SEQUENCE [LARGE SCALE GENOMIC DNA]</scope>
    <source>
        <strain evidence="17">CIP 111802</strain>
    </source>
</reference>
<evidence type="ECO:0000256" key="8">
    <source>
        <dbReference type="ARBA" id="ARBA00022801"/>
    </source>
</evidence>
<comment type="function">
    <text evidence="11">DNA polymerase III is a complex, multichain enzyme responsible for most of the replicative synthesis in bacteria. This DNA polymerase also exhibits 3' to 5' exonuclease activity. The alpha chain is the DNA polymerase.</text>
</comment>
<dbReference type="InterPro" id="IPR028112">
    <property type="entry name" value="DNA_PolC-type_N_I"/>
</dbReference>
<comment type="caution">
    <text evidence="16">The sequence shown here is derived from an EMBL/GenBank/DDBJ whole genome shotgun (WGS) entry which is preliminary data.</text>
</comment>
<evidence type="ECO:0000259" key="14">
    <source>
        <dbReference type="SMART" id="SM00479"/>
    </source>
</evidence>
<dbReference type="NCBIfam" id="NF001688">
    <property type="entry name" value="PRK00448.1"/>
    <property type="match status" value="1"/>
</dbReference>
<dbReference type="GO" id="GO:0003887">
    <property type="term" value="F:DNA-directed DNA polymerase activity"/>
    <property type="evidence" value="ECO:0007669"/>
    <property type="project" value="UniProtKB-EC"/>
</dbReference>
<evidence type="ECO:0000256" key="12">
    <source>
        <dbReference type="ARBA" id="ARBA00049244"/>
    </source>
</evidence>
<dbReference type="Pfam" id="PF14480">
    <property type="entry name" value="DNA_pol3_a_NI"/>
    <property type="match status" value="1"/>
</dbReference>
<keyword evidence="6 13" id="KW-0235">DNA replication</keyword>
<dbReference type="InterPro" id="IPR004805">
    <property type="entry name" value="DnaE2/DnaE/PolC"/>
</dbReference>
<dbReference type="Pfam" id="PF14579">
    <property type="entry name" value="HHH_6"/>
    <property type="match status" value="1"/>
</dbReference>
<dbReference type="Pfam" id="PF02811">
    <property type="entry name" value="PHP"/>
    <property type="match status" value="1"/>
</dbReference>
<comment type="subcellular location">
    <subcellularLocation>
        <location evidence="2 13">Cytoplasm</location>
    </subcellularLocation>
</comment>
<evidence type="ECO:0000313" key="16">
    <source>
        <dbReference type="EMBL" id="CAG7645695.1"/>
    </source>
</evidence>
<dbReference type="EC" id="2.7.7.7" evidence="13"/>
<dbReference type="InterPro" id="IPR029460">
    <property type="entry name" value="DNAPol_HHH"/>
</dbReference>
<feature type="domain" description="Exonuclease" evidence="14">
    <location>
        <begin position="426"/>
        <end position="592"/>
    </location>
</feature>
<dbReference type="Pfam" id="PF01336">
    <property type="entry name" value="tRNA_anti-codon"/>
    <property type="match status" value="1"/>
</dbReference>
<dbReference type="Pfam" id="PF07733">
    <property type="entry name" value="DNA_pol3_alpha"/>
    <property type="match status" value="2"/>
</dbReference>
<protein>
    <recommendedName>
        <fullName evidence="13">DNA polymerase III PolC-type</fullName>
        <shortName evidence="13">PolIII</shortName>
        <ecNumber evidence="13">2.7.7.7</ecNumber>
    </recommendedName>
</protein>
<dbReference type="SMART" id="SM00479">
    <property type="entry name" value="EXOIII"/>
    <property type="match status" value="1"/>
</dbReference>
<dbReference type="InterPro" id="IPR013520">
    <property type="entry name" value="Ribonucl_H"/>
</dbReference>
<evidence type="ECO:0000256" key="11">
    <source>
        <dbReference type="ARBA" id="ARBA00025611"/>
    </source>
</evidence>
<dbReference type="InterPro" id="IPR006054">
    <property type="entry name" value="DnaQ"/>
</dbReference>
<dbReference type="PANTHER" id="PTHR32294">
    <property type="entry name" value="DNA POLYMERASE III SUBUNIT ALPHA"/>
    <property type="match status" value="1"/>
</dbReference>
<evidence type="ECO:0000256" key="10">
    <source>
        <dbReference type="ARBA" id="ARBA00022932"/>
    </source>
</evidence>
<evidence type="ECO:0000256" key="4">
    <source>
        <dbReference type="ARBA" id="ARBA00022679"/>
    </source>
</evidence>
<keyword evidence="4 13" id="KW-0808">Transferase</keyword>
<organism evidence="16 17">
    <name type="scientific">Paenibacillus allorhizosphaerae</name>
    <dbReference type="NCBI Taxonomy" id="2849866"/>
    <lineage>
        <taxon>Bacteria</taxon>
        <taxon>Bacillati</taxon>
        <taxon>Bacillota</taxon>
        <taxon>Bacilli</taxon>
        <taxon>Bacillales</taxon>
        <taxon>Paenibacillaceae</taxon>
        <taxon>Paenibacillus</taxon>
    </lineage>
</organism>
<keyword evidence="7 13" id="KW-0540">Nuclease</keyword>
<dbReference type="NCBIfam" id="TIGR01405">
    <property type="entry name" value="polC_Gram_pos"/>
    <property type="match status" value="1"/>
</dbReference>
<dbReference type="EMBL" id="CAJVCE010000009">
    <property type="protein sequence ID" value="CAG7645695.1"/>
    <property type="molecule type" value="Genomic_DNA"/>
</dbReference>
<sequence>MNPLSDKRHRFELLMGRAAISADMAETFFAGGFIDQVEVNRISREWVIHLCMMKLLPIAVYRTFCEKIQAAFRSVADIRLVVRYAEVEMEAIVHEYWELVKDAIVHDRISANGWIKTVELKAAGRGVTLLFLDRISLEVAKKKQLDQRVRQFYRDSFSLDFTVRLSLNEAGVRQFDRFGMQIREEAATLTRDMMTLHAAQPLREDEPNASGSLSAPKTKLLAGSPIAERPVPLQEIKEEEPRITVQGQIFGLQAKELKTGSTLFLFNVTDYTDSIMVKIFAKSKEDKQAYSLLADGAWVLLRGKVEYDRFSQPPELMLVPHDVCELAPPPERADEAAEKRVEFHLHTAMSVMDGITPIEAYIETAAMWGHKAIAVTDHGNVQSFPEANKASKKHGIKMIYGVEANVVNDAVPIVMNPVDAALAEATYVVFDIETTGLSVTSNKIIEIAGVKMRSGKVVDKFAAFVDPQESIPYAISQLTNITDEMVQGQPDIADVLPCFVDFARNSVLVAHNARFDVGFLQANLRACGVEELEHPVLDTLELSRLLYPTLKNHRLNTIAAKFKVALDNHHRAVDDAEALGYVLFHMIKDAAERHIVNLNQLHHDVCRQWHHSRPFHCCIYATNAVGKKNLYKLISLSHTEYFNKVPCIPKSKLAELREGLLVTSGCEKGELFEAVLNKSPDEAERTAQFYDVLEIQPMNVYMHLAEKELVGGRDALERAVRCICDIGEKQNKPVIATGNVHYLHPRDRICREITIQGITGFSPLKEICLPDVHFRTTEEMLQEFAFLGEAKAHEVVIANTSRLADAFEEIQLFPKKLFSPVLEGAEQEIQQKCFMRAKQLYGDPLPCLISERLDRELKPIIENGFSANILISERLVRKSNEDGYLVGSRGSVGSLFVAHMLGISEVNPLPAHYLCAACRHSEFFTDGSVASGFDLPDKRCPSCGELMHGEGQDIPCETFMGFTGEKVPDIDLNFSGEYQPIAHDYTKVLFSEKNVFRAGTIGTVAAKTAFGFVKKYEEQKGSAWRSAEVARLAEGCTGVKRSTGQHPGGIVVVPDYIEIEDITPVQYPADDTGSEWKTTHFDYHAFDENLLKLDILGHTDPTMMKLLHELTGVDPLRIPMNDPKVLSLFHSTEAMGVTPEQIRTEVGTYGLPDFGSRFTRQMLSETKPSAFSDLLQISGLSHGTGVWLGNAQELIRQGICTIKTVIGCRDNIMLYLIYRGMDAALAFQITESVRKGKGLTGAWIEAMRRHGVPNWYIDSCEKIEYMFPRAHAAAYCTSAVRTAYYKLYYPIEFYAVSFTVDGGDGFDSDLCCRGYEAILKKYDEIEAKGMQAAPKEKSMLSLLELALEMTARGFAFKPLQLYRSDAHRFLIDGHAIVPPFSAVPGIGLNAARQIAAAVSEGSILSVEDFQQRSKVSKAVIDILSSMGCFRDLPESNQMSLF</sequence>
<dbReference type="CDD" id="cd06127">
    <property type="entry name" value="DEDDh"/>
    <property type="match status" value="1"/>
</dbReference>
<dbReference type="InterPro" id="IPR004365">
    <property type="entry name" value="NA-bd_OB_tRNA"/>
</dbReference>
<evidence type="ECO:0000256" key="3">
    <source>
        <dbReference type="ARBA" id="ARBA00022490"/>
    </source>
</evidence>
<evidence type="ECO:0000256" key="1">
    <source>
        <dbReference type="ARBA" id="ARBA00003452"/>
    </source>
</evidence>
<evidence type="ECO:0000256" key="7">
    <source>
        <dbReference type="ARBA" id="ARBA00022722"/>
    </source>
</evidence>
<dbReference type="InterPro" id="IPR040982">
    <property type="entry name" value="DNA_pol3_finger"/>
</dbReference>
<evidence type="ECO:0000313" key="17">
    <source>
        <dbReference type="Proteomes" id="UP000730618"/>
    </source>
</evidence>
<gene>
    <name evidence="16" type="primary">polC_2</name>
    <name evidence="13" type="synonym">polC</name>
    <name evidence="16" type="ORF">PAECIP111802_03581</name>
</gene>
<dbReference type="Proteomes" id="UP000730618">
    <property type="component" value="Unassembled WGS sequence"/>
</dbReference>
<keyword evidence="8 13" id="KW-0378">Hydrolase</keyword>
<keyword evidence="9 13" id="KW-0269">Exonuclease</keyword>
<comment type="similarity">
    <text evidence="13">Belongs to the DNA polymerase type-C family. PolC subfamily.</text>
</comment>